<dbReference type="Proteomes" id="UP000030902">
    <property type="component" value="Chromosome"/>
</dbReference>
<accession>A0A6S4GRB0</accession>
<sequence length="161" mass="17701">MNRRMGGYTLIELAIIIVVVSILAGLTFVGSERFSNLIKREKQRANISELSLKLERYYKYNNTSGIGHEYPSCGDLTRNFSSIVGGDSLKKEMIKCSRSDWAGGSNGEILYEASNIDGHDCTKPASGAPSDIVAATCVRHSITYKDLSTGAEKKVDSIWRD</sequence>
<evidence type="ECO:0000313" key="3">
    <source>
        <dbReference type="Proteomes" id="UP000030902"/>
    </source>
</evidence>
<proteinExistence type="predicted"/>
<keyword evidence="1" id="KW-0472">Membrane</keyword>
<evidence type="ECO:0000256" key="1">
    <source>
        <dbReference type="SAM" id="Phobius"/>
    </source>
</evidence>
<gene>
    <name evidence="2" type="ORF">TM7x_02995</name>
</gene>
<dbReference type="EMBL" id="CP007496">
    <property type="protein sequence ID" value="AJA06593.1"/>
    <property type="molecule type" value="Genomic_DNA"/>
</dbReference>
<evidence type="ECO:0000313" key="2">
    <source>
        <dbReference type="EMBL" id="AJA06593.1"/>
    </source>
</evidence>
<dbReference type="InterPro" id="IPR045584">
    <property type="entry name" value="Pilin-like"/>
</dbReference>
<dbReference type="SUPFAM" id="SSF54523">
    <property type="entry name" value="Pili subunits"/>
    <property type="match status" value="1"/>
</dbReference>
<name>A0A6S4GRB0_9BACT</name>
<protein>
    <submittedName>
        <fullName evidence="2">Pilus assembly protein PilE</fullName>
    </submittedName>
</protein>
<dbReference type="KEGG" id="sox:TM7x_02995"/>
<dbReference type="AlphaFoldDB" id="A0A6S4GRB0"/>
<keyword evidence="3" id="KW-1185">Reference proteome</keyword>
<organism evidence="2 3">
    <name type="scientific">Candidatus Nanosynbacter lyticus</name>
    <dbReference type="NCBI Taxonomy" id="2093824"/>
    <lineage>
        <taxon>Bacteria</taxon>
        <taxon>Candidatus Saccharimonadota</taxon>
        <taxon>Candidatus Saccharimonadia</taxon>
        <taxon>Candidatus Nanosynbacterales</taxon>
        <taxon>Candidatus Nanosynbacteraceae</taxon>
        <taxon>Candidatus Nanosynbacter</taxon>
    </lineage>
</organism>
<dbReference type="Gene3D" id="3.30.700.10">
    <property type="entry name" value="Glycoprotein, Type 4 Pilin"/>
    <property type="match status" value="1"/>
</dbReference>
<keyword evidence="1" id="KW-0812">Transmembrane</keyword>
<dbReference type="RefSeq" id="WP_039327716.1">
    <property type="nucleotide sequence ID" value="NZ_CP007496.1"/>
</dbReference>
<keyword evidence="1" id="KW-1133">Transmembrane helix</keyword>
<feature type="transmembrane region" description="Helical" evidence="1">
    <location>
        <begin position="6"/>
        <end position="30"/>
    </location>
</feature>
<reference evidence="2 3" key="1">
    <citation type="journal article" date="2015" name="Proc. Natl. Acad. Sci. U.S.A.">
        <title>Cultivation of a human-associated TM7 phylotype reveals a reduced genome and epibiotic parasitic lifestyle.</title>
        <authorList>
            <person name="He X."/>
            <person name="McLean J.S."/>
            <person name="Edlund A."/>
            <person name="Yooseph S."/>
            <person name="Hall A.P."/>
            <person name="Liu S.Y."/>
            <person name="Dorrestein P.C."/>
            <person name="Esquenazi E."/>
            <person name="Hunter R.C."/>
            <person name="Cheng G."/>
            <person name="Nelson K.E."/>
            <person name="Lux R."/>
            <person name="Shi W."/>
        </authorList>
    </citation>
    <scope>NUCLEOTIDE SEQUENCE [LARGE SCALE GENOMIC DNA]</scope>
    <source>
        <strain evidence="2 3">TM7x</strain>
    </source>
</reference>